<evidence type="ECO:0000256" key="3">
    <source>
        <dbReference type="ARBA" id="ARBA00022475"/>
    </source>
</evidence>
<protein>
    <submittedName>
        <fullName evidence="9">Sugar ABC transporter permease</fullName>
    </submittedName>
</protein>
<feature type="domain" description="ABC transmembrane type-1" evidence="8">
    <location>
        <begin position="66"/>
        <end position="159"/>
    </location>
</feature>
<evidence type="ECO:0000256" key="4">
    <source>
        <dbReference type="ARBA" id="ARBA00022692"/>
    </source>
</evidence>
<evidence type="ECO:0000313" key="9">
    <source>
        <dbReference type="EMBL" id="RLE13710.1"/>
    </source>
</evidence>
<name>A0A662DD67_UNCAE</name>
<evidence type="ECO:0000256" key="6">
    <source>
        <dbReference type="ARBA" id="ARBA00023136"/>
    </source>
</evidence>
<feature type="transmembrane region" description="Helical" evidence="7">
    <location>
        <begin position="70"/>
        <end position="91"/>
    </location>
</feature>
<comment type="subcellular location">
    <subcellularLocation>
        <location evidence="1">Cell membrane</location>
        <topology evidence="1">Multi-pass membrane protein</topology>
    </subcellularLocation>
</comment>
<keyword evidence="6 7" id="KW-0472">Membrane</keyword>
<feature type="transmembrane region" description="Helical" evidence="7">
    <location>
        <begin position="7"/>
        <end position="32"/>
    </location>
</feature>
<accession>A0A662DD67</accession>
<organism evidence="9 10">
    <name type="scientific">Aerophobetes bacterium</name>
    <dbReference type="NCBI Taxonomy" id="2030807"/>
    <lineage>
        <taxon>Bacteria</taxon>
        <taxon>Candidatus Aerophobota</taxon>
    </lineage>
</organism>
<comment type="caution">
    <text evidence="9">The sequence shown here is derived from an EMBL/GenBank/DDBJ whole genome shotgun (WGS) entry which is preliminary data.</text>
</comment>
<dbReference type="Proteomes" id="UP000267654">
    <property type="component" value="Unassembled WGS sequence"/>
</dbReference>
<dbReference type="AlphaFoldDB" id="A0A662DD67"/>
<sequence length="159" mass="18840">MKRGKYSLVIFLLPSLLFLSIFTYYPIFYSFYLSLTRFDMLTPKPIFQGFKNYITFFQDPIFWQVILNNVIYGLLTIFPTMFIALILAILIDETKKFKTFFRLGLFYPLLIPYAAAAMVWVFMYDPSLGIINKFLRMLRLHEHGWLGDPRFSLLSIIIV</sequence>
<dbReference type="Gene3D" id="1.10.3720.10">
    <property type="entry name" value="MetI-like"/>
    <property type="match status" value="1"/>
</dbReference>
<proteinExistence type="predicted"/>
<gene>
    <name evidence="9" type="ORF">DRI96_02600</name>
</gene>
<dbReference type="InterPro" id="IPR000515">
    <property type="entry name" value="MetI-like"/>
</dbReference>
<dbReference type="PANTHER" id="PTHR30193">
    <property type="entry name" value="ABC TRANSPORTER PERMEASE PROTEIN"/>
    <property type="match status" value="1"/>
</dbReference>
<evidence type="ECO:0000256" key="2">
    <source>
        <dbReference type="ARBA" id="ARBA00022448"/>
    </source>
</evidence>
<evidence type="ECO:0000256" key="1">
    <source>
        <dbReference type="ARBA" id="ARBA00004651"/>
    </source>
</evidence>
<dbReference type="SUPFAM" id="SSF161098">
    <property type="entry name" value="MetI-like"/>
    <property type="match status" value="1"/>
</dbReference>
<reference evidence="9 10" key="1">
    <citation type="submission" date="2018-06" db="EMBL/GenBank/DDBJ databases">
        <title>Extensive metabolic versatility and redundancy in microbially diverse, dynamic hydrothermal sediments.</title>
        <authorList>
            <person name="Dombrowski N."/>
            <person name="Teske A."/>
            <person name="Baker B.J."/>
        </authorList>
    </citation>
    <scope>NUCLEOTIDE SEQUENCE [LARGE SCALE GENOMIC DNA]</scope>
    <source>
        <strain evidence="9">B19_G9</strain>
    </source>
</reference>
<keyword evidence="3" id="KW-1003">Cell membrane</keyword>
<evidence type="ECO:0000313" key="10">
    <source>
        <dbReference type="Proteomes" id="UP000267654"/>
    </source>
</evidence>
<dbReference type="InterPro" id="IPR051393">
    <property type="entry name" value="ABC_transporter_permease"/>
</dbReference>
<dbReference type="GO" id="GO:0005886">
    <property type="term" value="C:plasma membrane"/>
    <property type="evidence" value="ECO:0007669"/>
    <property type="project" value="UniProtKB-SubCell"/>
</dbReference>
<dbReference type="EMBL" id="QMQB01000074">
    <property type="protein sequence ID" value="RLE13710.1"/>
    <property type="molecule type" value="Genomic_DNA"/>
</dbReference>
<feature type="non-terminal residue" evidence="9">
    <location>
        <position position="159"/>
    </location>
</feature>
<evidence type="ECO:0000256" key="5">
    <source>
        <dbReference type="ARBA" id="ARBA00022989"/>
    </source>
</evidence>
<keyword evidence="4 7" id="KW-0812">Transmembrane</keyword>
<evidence type="ECO:0000256" key="7">
    <source>
        <dbReference type="SAM" id="Phobius"/>
    </source>
</evidence>
<keyword evidence="2" id="KW-0813">Transport</keyword>
<dbReference type="PANTHER" id="PTHR30193:SF37">
    <property type="entry name" value="INNER MEMBRANE ABC TRANSPORTER PERMEASE PROTEIN YCJO"/>
    <property type="match status" value="1"/>
</dbReference>
<feature type="transmembrane region" description="Helical" evidence="7">
    <location>
        <begin position="103"/>
        <end position="123"/>
    </location>
</feature>
<evidence type="ECO:0000259" key="8">
    <source>
        <dbReference type="PROSITE" id="PS50928"/>
    </source>
</evidence>
<dbReference type="PROSITE" id="PS50928">
    <property type="entry name" value="ABC_TM1"/>
    <property type="match status" value="1"/>
</dbReference>
<keyword evidence="5 7" id="KW-1133">Transmembrane helix</keyword>
<dbReference type="GO" id="GO:0055085">
    <property type="term" value="P:transmembrane transport"/>
    <property type="evidence" value="ECO:0007669"/>
    <property type="project" value="InterPro"/>
</dbReference>
<dbReference type="InterPro" id="IPR035906">
    <property type="entry name" value="MetI-like_sf"/>
</dbReference>